<keyword evidence="2" id="KW-1185">Reference proteome</keyword>
<evidence type="ECO:0000313" key="2">
    <source>
        <dbReference type="Proteomes" id="UP000323164"/>
    </source>
</evidence>
<dbReference type="Proteomes" id="UP000323164">
    <property type="component" value="Unassembled WGS sequence"/>
</dbReference>
<reference evidence="1 2" key="1">
    <citation type="submission" date="2019-08" db="EMBL/GenBank/DDBJ databases">
        <title>Draft genome sequence of Lysobacter sp. UKS-15.</title>
        <authorList>
            <person name="Im W.-T."/>
        </authorList>
    </citation>
    <scope>NUCLEOTIDE SEQUENCE [LARGE SCALE GENOMIC DNA]</scope>
    <source>
        <strain evidence="1 2">UKS-15</strain>
    </source>
</reference>
<gene>
    <name evidence="1" type="ORF">FW784_04200</name>
</gene>
<accession>A0A5D8Z7E4</accession>
<dbReference type="RefSeq" id="WP_149352112.1">
    <property type="nucleotide sequence ID" value="NZ_VTRV01000029.1"/>
</dbReference>
<sequence length="103" mass="11639">MEYQLIIKLWRKSLADEGFVASVEDLFKEALGASVELEGYDVSAKEINFFMLTADPRVTFRRARDVLEKLGVVNGLSAAYRLNGGAQLTSIWPLRAMRKFKLP</sequence>
<proteinExistence type="predicted"/>
<dbReference type="OrthoDB" id="5954718at2"/>
<dbReference type="EMBL" id="VTRV01000029">
    <property type="protein sequence ID" value="TZF90709.1"/>
    <property type="molecule type" value="Genomic_DNA"/>
</dbReference>
<dbReference type="AlphaFoldDB" id="A0A5D8Z7E4"/>
<comment type="caution">
    <text evidence="1">The sequence shown here is derived from an EMBL/GenBank/DDBJ whole genome shotgun (WGS) entry which is preliminary data.</text>
</comment>
<organism evidence="1 2">
    <name type="scientific">Cognatilysobacter lacus</name>
    <dbReference type="NCBI Taxonomy" id="1643323"/>
    <lineage>
        <taxon>Bacteria</taxon>
        <taxon>Pseudomonadati</taxon>
        <taxon>Pseudomonadota</taxon>
        <taxon>Gammaproteobacteria</taxon>
        <taxon>Lysobacterales</taxon>
        <taxon>Lysobacteraceae</taxon>
        <taxon>Cognatilysobacter</taxon>
    </lineage>
</organism>
<protein>
    <submittedName>
        <fullName evidence="1">Uncharacterized protein</fullName>
    </submittedName>
</protein>
<evidence type="ECO:0000313" key="1">
    <source>
        <dbReference type="EMBL" id="TZF90709.1"/>
    </source>
</evidence>
<name>A0A5D8Z7E4_9GAMM</name>